<evidence type="ECO:0000313" key="6">
    <source>
        <dbReference type="EMBL" id="QOJ79562.1"/>
    </source>
</evidence>
<accession>A0A7L9FJM7</accession>
<feature type="domain" description="Alpha-amylase/4-alpha-glucanotransferase C-terminal" evidence="5">
    <location>
        <begin position="440"/>
        <end position="634"/>
    </location>
</feature>
<evidence type="ECO:0000259" key="3">
    <source>
        <dbReference type="Pfam" id="PF03065"/>
    </source>
</evidence>
<evidence type="ECO:0000256" key="1">
    <source>
        <dbReference type="ARBA" id="ARBA00006821"/>
    </source>
</evidence>
<gene>
    <name evidence="6" type="ORF">IG193_03640</name>
</gene>
<dbReference type="InterPro" id="IPR004300">
    <property type="entry name" value="Glyco_hydro_57_N"/>
</dbReference>
<dbReference type="EMBL" id="CP062310">
    <property type="protein sequence ID" value="QOJ79562.1"/>
    <property type="molecule type" value="Genomic_DNA"/>
</dbReference>
<keyword evidence="2" id="KW-0119">Carbohydrate metabolism</keyword>
<evidence type="ECO:0000256" key="2">
    <source>
        <dbReference type="ARBA" id="ARBA00023277"/>
    </source>
</evidence>
<feature type="domain" description="Alpha-amylase/4-alpha-glucanotransferase C-terminal" evidence="5">
    <location>
        <begin position="379"/>
        <end position="434"/>
    </location>
</feature>
<dbReference type="GO" id="GO:0003824">
    <property type="term" value="F:catalytic activity"/>
    <property type="evidence" value="ECO:0007669"/>
    <property type="project" value="InterPro"/>
</dbReference>
<name>A0A7L9FJM7_9CREN</name>
<dbReference type="SUPFAM" id="SSF88688">
    <property type="entry name" value="Families 57/38 glycoside transferase middle domain"/>
    <property type="match status" value="1"/>
</dbReference>
<dbReference type="PANTHER" id="PTHR36306">
    <property type="entry name" value="ALPHA-AMYLASE-RELATED-RELATED"/>
    <property type="match status" value="1"/>
</dbReference>
<dbReference type="Pfam" id="PF09094">
    <property type="entry name" value="AmyA-A_glucT_m"/>
    <property type="match status" value="1"/>
</dbReference>
<dbReference type="InterPro" id="IPR014718">
    <property type="entry name" value="GH-type_carb-bd"/>
</dbReference>
<organism evidence="6 7">
    <name type="scientific">Infirmifilum lucidum</name>
    <dbReference type="NCBI Taxonomy" id="2776706"/>
    <lineage>
        <taxon>Archaea</taxon>
        <taxon>Thermoproteota</taxon>
        <taxon>Thermoprotei</taxon>
        <taxon>Thermofilales</taxon>
        <taxon>Thermofilaceae</taxon>
        <taxon>Infirmifilum</taxon>
    </lineage>
</organism>
<dbReference type="Pfam" id="PF09095">
    <property type="entry name" value="AmyA-gluTrfs_C"/>
    <property type="match status" value="2"/>
</dbReference>
<evidence type="ECO:0000313" key="7">
    <source>
        <dbReference type="Proteomes" id="UP000594121"/>
    </source>
</evidence>
<dbReference type="PANTHER" id="PTHR36306:SF1">
    <property type="entry name" value="ALPHA-AMYLASE-RELATED"/>
    <property type="match status" value="1"/>
</dbReference>
<dbReference type="SUPFAM" id="SSF88713">
    <property type="entry name" value="Glycoside hydrolase/deacetylase"/>
    <property type="match status" value="1"/>
</dbReference>
<dbReference type="Gene3D" id="3.20.110.20">
    <property type="match status" value="1"/>
</dbReference>
<dbReference type="Gene3D" id="2.70.98.10">
    <property type="match status" value="1"/>
</dbReference>
<dbReference type="SUPFAM" id="SSF74650">
    <property type="entry name" value="Galactose mutarotase-like"/>
    <property type="match status" value="1"/>
</dbReference>
<dbReference type="GO" id="GO:0005975">
    <property type="term" value="P:carbohydrate metabolic process"/>
    <property type="evidence" value="ECO:0007669"/>
    <property type="project" value="InterPro"/>
</dbReference>
<feature type="domain" description="Alpha-amylase/4-alpha-glucanotransferase central" evidence="4">
    <location>
        <begin position="285"/>
        <end position="360"/>
    </location>
</feature>
<dbReference type="InterPro" id="IPR052046">
    <property type="entry name" value="GH57_Enzymes"/>
</dbReference>
<dbReference type="InParanoid" id="A0A7L9FJM7"/>
<dbReference type="InterPro" id="IPR015178">
    <property type="entry name" value="A-amylase/a-glucTrfase_central"/>
</dbReference>
<evidence type="ECO:0000259" key="5">
    <source>
        <dbReference type="Pfam" id="PF09095"/>
    </source>
</evidence>
<dbReference type="Pfam" id="PF03065">
    <property type="entry name" value="Glyco_hydro_57"/>
    <property type="match status" value="1"/>
</dbReference>
<evidence type="ECO:0000259" key="4">
    <source>
        <dbReference type="Pfam" id="PF09094"/>
    </source>
</evidence>
<dbReference type="InterPro" id="IPR015179">
    <property type="entry name" value="A-amylase/a-glucTrfase_C"/>
</dbReference>
<reference evidence="6 7" key="1">
    <citation type="submission" date="2020-10" db="EMBL/GenBank/DDBJ databases">
        <title>Thermofilum lucidum 3507LT sp. nov. a novel member of Thermofilaceae family isolated from Chile hot spring, and proposal of description order Thermofilales.</title>
        <authorList>
            <person name="Zayulina K.S."/>
            <person name="Elcheninov A.G."/>
            <person name="Toshchakov S.V."/>
            <person name="Kublanov I.V."/>
        </authorList>
    </citation>
    <scope>NUCLEOTIDE SEQUENCE [LARGE SCALE GENOMIC DNA]</scope>
    <source>
        <strain evidence="6 7">3507LT</strain>
    </source>
</reference>
<dbReference type="Proteomes" id="UP000594121">
    <property type="component" value="Chromosome"/>
</dbReference>
<keyword evidence="7" id="KW-1185">Reference proteome</keyword>
<dbReference type="KEGG" id="thel:IG193_03640"/>
<comment type="similarity">
    <text evidence="1">Belongs to the glycosyl hydrolase 57 family.</text>
</comment>
<dbReference type="GO" id="GO:0030246">
    <property type="term" value="F:carbohydrate binding"/>
    <property type="evidence" value="ECO:0007669"/>
    <property type="project" value="InterPro"/>
</dbReference>
<dbReference type="AlphaFoldDB" id="A0A7L9FJM7"/>
<sequence length="650" mass="76251">MLEQFNLVKSTFIFVLHFHQPVGQKHSIMQRIQQNSYEMLLDVLGDFRDLPLTLHFSGSLLVYWREQYPDFLNRLRDVVRESNFEILGGAFSESILTLLPIEDRVEQLKRGRELVEEALGVTPRGLWLAERVWDPTLPPVVRGAGYEYVILDDEVGYRSGLWRDDTHVALATEYAGHRVGVFFIDANIRYILPWRPHAEVLSYIRGFQTHNGSRYVLWGSDAEKFGEWWPREQAEPWLRLFLAYLREERVIQTLTPSEYLKRYGYSGLAYLGPWSYDKMVEWSGGYFPNFLRKYRESNNMHKKMLYTREKLSRLEAPEEAWRNYYLAQCNDAFWHGLFGGVYIPVLRQAVYEHLIRAERIAEEKGGYFLGSEYYVKEVDFDFDGKNEIIVETPFSNVYLKPDDGGSLFELDVKAAGLEHNLVNTMSRYAEQYLQGVQGFNPDWHRRTSFREHIWRRDARLSDWIDNTPFVDVSDLALRRYIVEYVGERKVVLSTVGHDWSVRSQPARIHVTKVYEVLDGGRTLKVSYYWRNMERRLIDPKISVELSIMPRLSYSEDEVPFYTVDDAYRRSMYERFESPWSRTVRITSKGGPEVIIESSKHAEVWVAPIETISRTEKGLKRELQGLGITFNHAVALNPGEGFEAQVILRWL</sequence>
<dbReference type="RefSeq" id="WP_192819534.1">
    <property type="nucleotide sequence ID" value="NZ_CP062310.1"/>
</dbReference>
<dbReference type="GeneID" id="59148958"/>
<protein>
    <submittedName>
        <fullName evidence="6">DUF1925 domain-containing protein</fullName>
    </submittedName>
</protein>
<proteinExistence type="inferred from homology"/>
<dbReference type="InterPro" id="IPR011330">
    <property type="entry name" value="Glyco_hydro/deAcase_b/a-brl"/>
</dbReference>
<dbReference type="InterPro" id="IPR011013">
    <property type="entry name" value="Gal_mutarotase_sf_dom"/>
</dbReference>
<dbReference type="InterPro" id="IPR028995">
    <property type="entry name" value="Glyco_hydro_57/38_cen_sf"/>
</dbReference>
<feature type="domain" description="Glycoside hydrolase family 57 N-terminal" evidence="3">
    <location>
        <begin position="13"/>
        <end position="270"/>
    </location>
</feature>